<evidence type="ECO:0000313" key="4">
    <source>
        <dbReference type="Proteomes" id="UP001202867"/>
    </source>
</evidence>
<dbReference type="EMBL" id="JALKCG010000002">
    <property type="protein sequence ID" value="MCK0208042.1"/>
    <property type="molecule type" value="Genomic_DNA"/>
</dbReference>
<comment type="caution">
    <text evidence="3">The sequence shown here is derived from an EMBL/GenBank/DDBJ whole genome shotgun (WGS) entry which is preliminary data.</text>
</comment>
<keyword evidence="4" id="KW-1185">Reference proteome</keyword>
<accession>A0ABT0DL83</accession>
<dbReference type="CDD" id="cd01014">
    <property type="entry name" value="nicotinamidase_related"/>
    <property type="match status" value="1"/>
</dbReference>
<protein>
    <submittedName>
        <fullName evidence="3">Cysteine hydrolase</fullName>
    </submittedName>
</protein>
<dbReference type="Proteomes" id="UP001202867">
    <property type="component" value="Unassembled WGS sequence"/>
</dbReference>
<dbReference type="Pfam" id="PF00857">
    <property type="entry name" value="Isochorismatase"/>
    <property type="match status" value="1"/>
</dbReference>
<proteinExistence type="predicted"/>
<keyword evidence="1 3" id="KW-0378">Hydrolase</keyword>
<dbReference type="InterPro" id="IPR000868">
    <property type="entry name" value="Isochorismatase-like_dom"/>
</dbReference>
<dbReference type="SUPFAM" id="SSF52499">
    <property type="entry name" value="Isochorismatase-like hydrolases"/>
    <property type="match status" value="1"/>
</dbReference>
<organism evidence="3 4">
    <name type="scientific">Ancylobacter koreensis</name>
    <dbReference type="NCBI Taxonomy" id="266121"/>
    <lineage>
        <taxon>Bacteria</taxon>
        <taxon>Pseudomonadati</taxon>
        <taxon>Pseudomonadota</taxon>
        <taxon>Alphaproteobacteria</taxon>
        <taxon>Hyphomicrobiales</taxon>
        <taxon>Xanthobacteraceae</taxon>
        <taxon>Ancylobacter</taxon>
    </lineage>
</organism>
<reference evidence="3 4" key="1">
    <citation type="submission" date="2022-04" db="EMBL/GenBank/DDBJ databases">
        <authorList>
            <person name="Grouzdev D.S."/>
            <person name="Pantiukh K.S."/>
            <person name="Krutkina M.S."/>
        </authorList>
    </citation>
    <scope>NUCLEOTIDE SEQUENCE [LARGE SCALE GENOMIC DNA]</scope>
    <source>
        <strain evidence="3 4">Jip08</strain>
    </source>
</reference>
<dbReference type="RefSeq" id="WP_247200032.1">
    <property type="nucleotide sequence ID" value="NZ_JALKCG010000002.1"/>
</dbReference>
<feature type="domain" description="Isochorismatase-like" evidence="2">
    <location>
        <begin position="4"/>
        <end position="150"/>
    </location>
</feature>
<name>A0ABT0DL83_9HYPH</name>
<dbReference type="InterPro" id="IPR036380">
    <property type="entry name" value="Isochorismatase-like_sf"/>
</dbReference>
<dbReference type="PANTHER" id="PTHR43540:SF1">
    <property type="entry name" value="ISOCHORISMATASE HYDROLASE"/>
    <property type="match status" value="1"/>
</dbReference>
<reference evidence="4" key="2">
    <citation type="submission" date="2023-07" db="EMBL/GenBank/DDBJ databases">
        <title>Ancylobacter moscoviensis sp. nov., facultatively methylotrophic bacteria from activated sludge and the reclassification of Starkeya novella (Starkey 1934) Kelly et al. 2000 as Ancylobacter novellus comb. nov., Starkeya koreensis Im et al. 2006 as Ancylobacter koreensis comb.nov., Angulomicrobium tetraedrale Vasil'eva et al. 1986 as Ancylobacter tetraedralis comb. nov., Angulomicrobium amanitiforme Fritz et al. 2004 as Ancylobacter amanitiformis comb. nov. and Methylorhabdus multivorans Doronina et al. 1996 as Ancylobacter multivorans comb. nov. and emended description of the genus Ancylobacter.</title>
        <authorList>
            <person name="Doronina N."/>
            <person name="Chemodurova A."/>
            <person name="Grouzdev D."/>
            <person name="Koziaeva V."/>
            <person name="Shi W."/>
            <person name="Wu L."/>
            <person name="Kaparullina E."/>
        </authorList>
    </citation>
    <scope>NUCLEOTIDE SEQUENCE [LARGE SCALE GENOMIC DNA]</scope>
    <source>
        <strain evidence="4">Jip08</strain>
    </source>
</reference>
<sequence length="185" mass="18942">MADTALLVIDVQNDYFPGGKYPLAGMDAAAAKVADLIAAARWNRIPVIHVRHESPSSEADFFAEGTPGAEIHGAVAPLPDEPVVVKHNVNAFLDTGLDGLLKEKGIGSLVIVGAMSHMCVDAATRAALDLGYGVTLAHDATATRDLAFGDVAVPAASVQAALMAALEFAGATPRTAGAIVTDWAG</sequence>
<gene>
    <name evidence="3" type="ORF">MWN33_08365</name>
</gene>
<evidence type="ECO:0000256" key="1">
    <source>
        <dbReference type="ARBA" id="ARBA00022801"/>
    </source>
</evidence>
<evidence type="ECO:0000259" key="2">
    <source>
        <dbReference type="Pfam" id="PF00857"/>
    </source>
</evidence>
<dbReference type="GO" id="GO:0016787">
    <property type="term" value="F:hydrolase activity"/>
    <property type="evidence" value="ECO:0007669"/>
    <property type="project" value="UniProtKB-KW"/>
</dbReference>
<dbReference type="InterPro" id="IPR050272">
    <property type="entry name" value="Isochorismatase-like_hydrls"/>
</dbReference>
<dbReference type="PANTHER" id="PTHR43540">
    <property type="entry name" value="PEROXYUREIDOACRYLATE/UREIDOACRYLATE AMIDOHYDROLASE-RELATED"/>
    <property type="match status" value="1"/>
</dbReference>
<evidence type="ECO:0000313" key="3">
    <source>
        <dbReference type="EMBL" id="MCK0208042.1"/>
    </source>
</evidence>
<dbReference type="Gene3D" id="3.40.50.850">
    <property type="entry name" value="Isochorismatase-like"/>
    <property type="match status" value="1"/>
</dbReference>